<dbReference type="GO" id="GO:0106435">
    <property type="term" value="F:carboxylesterase activity"/>
    <property type="evidence" value="ECO:0007669"/>
    <property type="project" value="UniProtKB-EC"/>
</dbReference>
<dbReference type="AlphaFoldDB" id="A0A1A9W1E3"/>
<comment type="similarity">
    <text evidence="1">Belongs to the type-B carboxylesterase/lipase family.</text>
</comment>
<reference evidence="9" key="1">
    <citation type="submission" date="2014-03" db="EMBL/GenBank/DDBJ databases">
        <authorList>
            <person name="Aksoy S."/>
            <person name="Warren W."/>
            <person name="Wilson R.K."/>
        </authorList>
    </citation>
    <scope>NUCLEOTIDE SEQUENCE [LARGE SCALE GENOMIC DNA]</scope>
    <source>
        <strain evidence="9">IAEA</strain>
    </source>
</reference>
<dbReference type="EC" id="3.1.1.1" evidence="6"/>
<dbReference type="STRING" id="37001.A0A1A9W1E3"/>
<feature type="domain" description="Carboxylesterase type B" evidence="7">
    <location>
        <begin position="19"/>
        <end position="523"/>
    </location>
</feature>
<dbReference type="PANTHER" id="PTHR43142">
    <property type="entry name" value="CARBOXYLIC ESTER HYDROLASE"/>
    <property type="match status" value="1"/>
</dbReference>
<name>A0A1A9W1E3_9MUSC</name>
<keyword evidence="5" id="KW-0325">Glycoprotein</keyword>
<dbReference type="SUPFAM" id="SSF53474">
    <property type="entry name" value="alpha/beta-Hydrolases"/>
    <property type="match status" value="1"/>
</dbReference>
<organism evidence="8 9">
    <name type="scientific">Glossina brevipalpis</name>
    <dbReference type="NCBI Taxonomy" id="37001"/>
    <lineage>
        <taxon>Eukaryota</taxon>
        <taxon>Metazoa</taxon>
        <taxon>Ecdysozoa</taxon>
        <taxon>Arthropoda</taxon>
        <taxon>Hexapoda</taxon>
        <taxon>Insecta</taxon>
        <taxon>Pterygota</taxon>
        <taxon>Neoptera</taxon>
        <taxon>Endopterygota</taxon>
        <taxon>Diptera</taxon>
        <taxon>Brachycera</taxon>
        <taxon>Muscomorpha</taxon>
        <taxon>Hippoboscoidea</taxon>
        <taxon>Glossinidae</taxon>
        <taxon>Glossina</taxon>
    </lineage>
</organism>
<reference evidence="8" key="2">
    <citation type="submission" date="2020-05" db="UniProtKB">
        <authorList>
            <consortium name="EnsemblMetazoa"/>
        </authorList>
    </citation>
    <scope>IDENTIFICATION</scope>
    <source>
        <strain evidence="8">IAEA</strain>
    </source>
</reference>
<evidence type="ECO:0000313" key="8">
    <source>
        <dbReference type="EnsemblMetazoa" id="GBRI002816-PA"/>
    </source>
</evidence>
<keyword evidence="4" id="KW-1015">Disulfide bond</keyword>
<keyword evidence="3" id="KW-0378">Hydrolase</keyword>
<dbReference type="VEuPathDB" id="VectorBase:GBRI002816"/>
<dbReference type="Gene3D" id="3.40.50.1820">
    <property type="entry name" value="alpha/beta hydrolase"/>
    <property type="match status" value="1"/>
</dbReference>
<dbReference type="PANTHER" id="PTHR43142:SF1">
    <property type="entry name" value="CARBOXYLIC ESTER HYDROLASE"/>
    <property type="match status" value="1"/>
</dbReference>
<dbReference type="Pfam" id="PF00135">
    <property type="entry name" value="COesterase"/>
    <property type="match status" value="1"/>
</dbReference>
<evidence type="ECO:0000313" key="9">
    <source>
        <dbReference type="Proteomes" id="UP000091820"/>
    </source>
</evidence>
<evidence type="ECO:0000256" key="6">
    <source>
        <dbReference type="ARBA" id="ARBA00039155"/>
    </source>
</evidence>
<dbReference type="Proteomes" id="UP000091820">
    <property type="component" value="Unassembled WGS sequence"/>
</dbReference>
<sequence>MSVTSMHVELASKMSANDSEIIYLPVGQIRGIKRQTIYNDDYYSFEGIPYAQPPIGELRFKAPLPANPWTGIRDCTDFQVKPIQKDPNTGLAIGSEDCLYLNVYVKQLKSLELLPVMFYIYGGGFNKGEATRYLYSPDYLMLANVVVVTFNYRLDSLDSELQVPGNAGLKDQVLALKWVKQYIKYFNGNNENITVFGSSAGAGSTHFLMSTPRTENLFQKAVCMSGSALNIWACQSSKDNAYRLAKFCGYQHENNDRLVLEFLKSLDAEKLVLHDLVQETNFGEELVFTPTIEPYRSDHCIIDKEPEAMMATAWGNRIPLIVGSVADEGLIMYNALKNQPEKLKVFQKEPEWFIRRIIKGKNTELYKKLIETHFDLKGPTENILEEFIKFYGYYLFHWGIQRFITSRLTYSKAPTYRYRFAFDSPTFNHFRTLFCGKDLKKGVAHAEELSYLWFSSASWKLDKNTLEFRIIKTMVDIFTSFCQTSDPNCFALQSTKWKPLDSSDNYLALLIDRNMKLDEIPEKDILSVWNKLFE</sequence>
<evidence type="ECO:0000259" key="7">
    <source>
        <dbReference type="Pfam" id="PF00135"/>
    </source>
</evidence>
<evidence type="ECO:0000256" key="1">
    <source>
        <dbReference type="ARBA" id="ARBA00005964"/>
    </source>
</evidence>
<dbReference type="EnsemblMetazoa" id="GBRI002816-RA">
    <property type="protein sequence ID" value="GBRI002816-PA"/>
    <property type="gene ID" value="GBRI002816"/>
</dbReference>
<evidence type="ECO:0000256" key="4">
    <source>
        <dbReference type="ARBA" id="ARBA00023157"/>
    </source>
</evidence>
<dbReference type="InterPro" id="IPR029058">
    <property type="entry name" value="AB_hydrolase_fold"/>
</dbReference>
<evidence type="ECO:0000256" key="3">
    <source>
        <dbReference type="ARBA" id="ARBA00022801"/>
    </source>
</evidence>
<evidence type="ECO:0000256" key="2">
    <source>
        <dbReference type="ARBA" id="ARBA00022487"/>
    </source>
</evidence>
<proteinExistence type="inferred from homology"/>
<keyword evidence="9" id="KW-1185">Reference proteome</keyword>
<protein>
    <recommendedName>
        <fullName evidence="6">carboxylesterase</fullName>
        <ecNumber evidence="6">3.1.1.1</ecNumber>
    </recommendedName>
</protein>
<dbReference type="InterPro" id="IPR002018">
    <property type="entry name" value="CarbesteraseB"/>
</dbReference>
<evidence type="ECO:0000256" key="5">
    <source>
        <dbReference type="ARBA" id="ARBA00023180"/>
    </source>
</evidence>
<keyword evidence="2" id="KW-0719">Serine esterase</keyword>
<accession>A0A1A9W1E3</accession>